<keyword evidence="1" id="KW-0732">Signal</keyword>
<dbReference type="Proteomes" id="UP000032430">
    <property type="component" value="Chromosome I"/>
</dbReference>
<dbReference type="AlphaFoldDB" id="A0A098G3J3"/>
<evidence type="ECO:0000313" key="2">
    <source>
        <dbReference type="EMBL" id="CEG57038.1"/>
    </source>
</evidence>
<evidence type="ECO:0000313" key="3">
    <source>
        <dbReference type="Proteomes" id="UP000032430"/>
    </source>
</evidence>
<dbReference type="KEGG" id="lfa:LFA_1631"/>
<dbReference type="Gene3D" id="3.40.1410.10">
    <property type="entry name" value="Chorismate lyase-like"/>
    <property type="match status" value="1"/>
</dbReference>
<dbReference type="EMBL" id="LN614827">
    <property type="protein sequence ID" value="CEG57038.1"/>
    <property type="molecule type" value="Genomic_DNA"/>
</dbReference>
<reference evidence="3" key="1">
    <citation type="submission" date="2014-09" db="EMBL/GenBank/DDBJ databases">
        <authorList>
            <person name="Gomez-Valero L."/>
        </authorList>
    </citation>
    <scope>NUCLEOTIDE SEQUENCE [LARGE SCALE GENOMIC DNA]</scope>
    <source>
        <strain evidence="3">ATCC700992</strain>
    </source>
</reference>
<organism evidence="2 3">
    <name type="scientific">Legionella fallonii LLAP-10</name>
    <dbReference type="NCBI Taxonomy" id="1212491"/>
    <lineage>
        <taxon>Bacteria</taxon>
        <taxon>Pseudomonadati</taxon>
        <taxon>Pseudomonadota</taxon>
        <taxon>Gammaproteobacteria</taxon>
        <taxon>Legionellales</taxon>
        <taxon>Legionellaceae</taxon>
        <taxon>Legionella</taxon>
    </lineage>
</organism>
<feature type="chain" id="PRO_5001942096" evidence="1">
    <location>
        <begin position="24"/>
        <end position="234"/>
    </location>
</feature>
<dbReference type="HOGENOM" id="CLU_102518_0_0_6"/>
<feature type="signal peptide" evidence="1">
    <location>
        <begin position="1"/>
        <end position="23"/>
    </location>
</feature>
<protein>
    <submittedName>
        <fullName evidence="2">Uncharacterized protein</fullName>
    </submittedName>
</protein>
<name>A0A098G3J3_9GAMM</name>
<gene>
    <name evidence="2" type="ORF">LFA_1631</name>
</gene>
<sequence length="234" mass="27041">MIKKNILFLMVFQTVVLFCPVFASSSTQQSVIIQERMDNLSNFLKINKLVGMEVNKESLPKPYNFLLVQPLMTIGIEQYYQRTPEIKTIYAEQDHKSNCYSRVIYMFMNKEKVKYRKGGIQSKSNNINVELAFITINFNELSEQVIRSILENKTPFGKILVNNKIKTFTKDRAYFSVKCTSDLAKILHCKINKNIYGRINTLVREDNKNWVAQVIEILSGVTCSDTQCTVLLLP</sequence>
<dbReference type="InterPro" id="IPR028978">
    <property type="entry name" value="Chorismate_lyase_/UTRA_dom_sf"/>
</dbReference>
<proteinExistence type="predicted"/>
<accession>A0A098G3J3</accession>
<dbReference type="RefSeq" id="WP_052673887.1">
    <property type="nucleotide sequence ID" value="NZ_LN614827.1"/>
</dbReference>
<dbReference type="OrthoDB" id="5650935at2"/>
<evidence type="ECO:0000256" key="1">
    <source>
        <dbReference type="SAM" id="SignalP"/>
    </source>
</evidence>
<keyword evidence="3" id="KW-1185">Reference proteome</keyword>